<evidence type="ECO:0000256" key="5">
    <source>
        <dbReference type="SAM" id="MobiDB-lite"/>
    </source>
</evidence>
<dbReference type="Proteomes" id="UP000624244">
    <property type="component" value="Unassembled WGS sequence"/>
</dbReference>
<protein>
    <recommendedName>
        <fullName evidence="4">Carboxylic ester hydrolase</fullName>
        <ecNumber evidence="4">3.1.1.-</ecNumber>
    </recommendedName>
</protein>
<dbReference type="InterPro" id="IPR019826">
    <property type="entry name" value="Carboxylesterase_B_AS"/>
</dbReference>
<dbReference type="InterPro" id="IPR050309">
    <property type="entry name" value="Type-B_Carboxylest/Lipase"/>
</dbReference>
<keyword evidence="6" id="KW-0472">Membrane</keyword>
<evidence type="ECO:0000313" key="9">
    <source>
        <dbReference type="Proteomes" id="UP000624244"/>
    </source>
</evidence>
<dbReference type="PROSITE" id="PS00122">
    <property type="entry name" value="CARBOXYLESTERASE_B_1"/>
    <property type="match status" value="1"/>
</dbReference>
<dbReference type="SUPFAM" id="SSF53474">
    <property type="entry name" value="alpha/beta-Hydrolases"/>
    <property type="match status" value="1"/>
</dbReference>
<comment type="similarity">
    <text evidence="2">Belongs to the 'GDXG' lipolytic enzyme family.</text>
</comment>
<dbReference type="EMBL" id="WNKQ01000011">
    <property type="protein sequence ID" value="KAF5848121.1"/>
    <property type="molecule type" value="Genomic_DNA"/>
</dbReference>
<evidence type="ECO:0000256" key="2">
    <source>
        <dbReference type="ARBA" id="ARBA00010515"/>
    </source>
</evidence>
<dbReference type="Gene3D" id="3.40.50.1820">
    <property type="entry name" value="alpha/beta hydrolase"/>
    <property type="match status" value="1"/>
</dbReference>
<evidence type="ECO:0000259" key="7">
    <source>
        <dbReference type="Pfam" id="PF00135"/>
    </source>
</evidence>
<evidence type="ECO:0000256" key="4">
    <source>
        <dbReference type="RuleBase" id="RU361235"/>
    </source>
</evidence>
<sequence length="614" mass="67648">MTDRLPGPSAAVQPATVPEQESTIKPSHFPSRWLKRRLAIIMIFSSSTVFLFWYFGAFTYARPTYPPALPQPGTPQRPSPPNKETPDQSLLISLPGYGSFQGTKLLTDLKKTETLSRPVDAWLNVEYSTQPVGPGRFKPVTWPAPFDGTKDATANGPACFQNMYSSLGQSEACLTINVYRPSGVSMEKKLPSLVYLHGGSFVSGSHRSFDGATFVERSTEPLMVVTVQYRLGALGTLPAKFMEEEGLLNLGIRDQKMALEFLQKYIGHFGGDKDQITLGGQSAGGHAVGIHLFHNYAEDAGKPLFSKAAISSGSPTARAFPGIDYPLYQRQVADFMDYLNCPESPTSEALACLEASEVGDIQFISSSIYNAHNYNITWPWQPVSPGPIFEKRGSTSGEEGTFFKVPLLISSTTDEGKAFAPQDLRADAEYLTFWETLTPGLNAEDLTDLERLYPNTKITPGTLGYVSDQFERLSAAYGDYSYICPVQDTADVLSSASAPVYKARWNTPNFSPTYRGIPHASDSLYFNGQLNTQYPEISVLYSAYWASFVVSGDPNTHRVANAAVWEKYEGAGSKQLVVSPPDQGGAYMEDEGVAIRMEQCKWWRDPERAKRLNK</sequence>
<feature type="domain" description="Carboxylesterase type B" evidence="7">
    <location>
        <begin position="98"/>
        <end position="574"/>
    </location>
</feature>
<dbReference type="AlphaFoldDB" id="A0A8H5ZF37"/>
<evidence type="ECO:0000256" key="1">
    <source>
        <dbReference type="ARBA" id="ARBA00005964"/>
    </source>
</evidence>
<dbReference type="InterPro" id="IPR029058">
    <property type="entry name" value="AB_hydrolase_fold"/>
</dbReference>
<dbReference type="InterPro" id="IPR002168">
    <property type="entry name" value="Lipase_GDXG_HIS_AS"/>
</dbReference>
<accession>A0A8H5ZF37</accession>
<feature type="region of interest" description="Disordered" evidence="5">
    <location>
        <begin position="1"/>
        <end position="25"/>
    </location>
</feature>
<keyword evidence="6" id="KW-1133">Transmembrane helix</keyword>
<dbReference type="Pfam" id="PF00135">
    <property type="entry name" value="COesterase"/>
    <property type="match status" value="1"/>
</dbReference>
<dbReference type="EC" id="3.1.1.-" evidence="4"/>
<comment type="similarity">
    <text evidence="1 4">Belongs to the type-B carboxylesterase/lipase family.</text>
</comment>
<dbReference type="GO" id="GO:0016787">
    <property type="term" value="F:hydrolase activity"/>
    <property type="evidence" value="ECO:0007669"/>
    <property type="project" value="UniProtKB-KW"/>
</dbReference>
<reference evidence="8" key="1">
    <citation type="submission" date="2019-11" db="EMBL/GenBank/DDBJ databases">
        <title>Bipolaris sorokiniana Genome sequencing.</title>
        <authorList>
            <person name="Wang H."/>
        </authorList>
    </citation>
    <scope>NUCLEOTIDE SEQUENCE</scope>
</reference>
<dbReference type="PANTHER" id="PTHR11559">
    <property type="entry name" value="CARBOXYLESTERASE"/>
    <property type="match status" value="1"/>
</dbReference>
<comment type="caution">
    <text evidence="8">The sequence shown here is derived from an EMBL/GenBank/DDBJ whole genome shotgun (WGS) entry which is preliminary data.</text>
</comment>
<feature type="transmembrane region" description="Helical" evidence="6">
    <location>
        <begin position="38"/>
        <end position="61"/>
    </location>
</feature>
<organism evidence="8 9">
    <name type="scientific">Cochliobolus sativus</name>
    <name type="common">Common root rot and spot blotch fungus</name>
    <name type="synonym">Bipolaris sorokiniana</name>
    <dbReference type="NCBI Taxonomy" id="45130"/>
    <lineage>
        <taxon>Eukaryota</taxon>
        <taxon>Fungi</taxon>
        <taxon>Dikarya</taxon>
        <taxon>Ascomycota</taxon>
        <taxon>Pezizomycotina</taxon>
        <taxon>Dothideomycetes</taxon>
        <taxon>Pleosporomycetidae</taxon>
        <taxon>Pleosporales</taxon>
        <taxon>Pleosporineae</taxon>
        <taxon>Pleosporaceae</taxon>
        <taxon>Bipolaris</taxon>
    </lineage>
</organism>
<gene>
    <name evidence="8" type="ORF">GGP41_005508</name>
</gene>
<name>A0A8H5ZF37_COCSA</name>
<keyword evidence="3 4" id="KW-0378">Hydrolase</keyword>
<evidence type="ECO:0000256" key="3">
    <source>
        <dbReference type="ARBA" id="ARBA00022801"/>
    </source>
</evidence>
<proteinExistence type="inferred from homology"/>
<feature type="compositionally biased region" description="Pro residues" evidence="5">
    <location>
        <begin position="68"/>
        <end position="83"/>
    </location>
</feature>
<evidence type="ECO:0000256" key="6">
    <source>
        <dbReference type="SAM" id="Phobius"/>
    </source>
</evidence>
<dbReference type="InterPro" id="IPR002018">
    <property type="entry name" value="CarbesteraseB"/>
</dbReference>
<dbReference type="PROSITE" id="PS01173">
    <property type="entry name" value="LIPASE_GDXG_HIS"/>
    <property type="match status" value="1"/>
</dbReference>
<evidence type="ECO:0000313" key="8">
    <source>
        <dbReference type="EMBL" id="KAF5848121.1"/>
    </source>
</evidence>
<keyword evidence="6" id="KW-0812">Transmembrane</keyword>
<feature type="region of interest" description="Disordered" evidence="5">
    <location>
        <begin position="68"/>
        <end position="88"/>
    </location>
</feature>